<protein>
    <submittedName>
        <fullName evidence="1">Uncharacterized protein</fullName>
    </submittedName>
</protein>
<sequence>MGSALSILTKPFRSGMDSERSLGRFAHVLAKFYGTLDGCRGGLTIWKLGHCPRARGQ</sequence>
<gene>
    <name evidence="1" type="ORF">SPARVUS_LOCUS13098170</name>
</gene>
<keyword evidence="2" id="KW-1185">Reference proteome</keyword>
<proteinExistence type="predicted"/>
<evidence type="ECO:0000313" key="1">
    <source>
        <dbReference type="EMBL" id="CAI9602214.1"/>
    </source>
</evidence>
<evidence type="ECO:0000313" key="2">
    <source>
        <dbReference type="Proteomes" id="UP001162483"/>
    </source>
</evidence>
<name>A0ABN9FZ56_9NEOB</name>
<comment type="caution">
    <text evidence="1">The sequence shown here is derived from an EMBL/GenBank/DDBJ whole genome shotgun (WGS) entry which is preliminary data.</text>
</comment>
<reference evidence="1" key="1">
    <citation type="submission" date="2023-05" db="EMBL/GenBank/DDBJ databases">
        <authorList>
            <person name="Stuckert A."/>
        </authorList>
    </citation>
    <scope>NUCLEOTIDE SEQUENCE</scope>
</reference>
<dbReference type="Proteomes" id="UP001162483">
    <property type="component" value="Unassembled WGS sequence"/>
</dbReference>
<dbReference type="EMBL" id="CATNWA010017659">
    <property type="protein sequence ID" value="CAI9602214.1"/>
    <property type="molecule type" value="Genomic_DNA"/>
</dbReference>
<accession>A0ABN9FZ56</accession>
<organism evidence="1 2">
    <name type="scientific">Staurois parvus</name>
    <dbReference type="NCBI Taxonomy" id="386267"/>
    <lineage>
        <taxon>Eukaryota</taxon>
        <taxon>Metazoa</taxon>
        <taxon>Chordata</taxon>
        <taxon>Craniata</taxon>
        <taxon>Vertebrata</taxon>
        <taxon>Euteleostomi</taxon>
        <taxon>Amphibia</taxon>
        <taxon>Batrachia</taxon>
        <taxon>Anura</taxon>
        <taxon>Neobatrachia</taxon>
        <taxon>Ranoidea</taxon>
        <taxon>Ranidae</taxon>
        <taxon>Staurois</taxon>
    </lineage>
</organism>